<sequence length="338" mass="39214">MSDTQEFLTIQNEQYVTLVEFDWEEAEHAVDTVRKMVANDVATIILGHSKKMEAYLNEMNIPFERYRGELFIERPTLYHAELLITEYCEYHGDKYMVLFLFKECEFKLDQVVFRKKPEWNIGYYLQEDAIALTLVKNQSDLFISARSEREADAFVEVMDKRLDGERVSVIDRIGAAPERMEVSDAYLADHSLPLSDHFVSVSGRALATPPFLKRSDEGEKIDRIFEEPLVMVVVSSDHEDEFDDLEIEYRTDSKMVISAPIEQELRTELFEKLHKASLIDPVYLFYVEEPELEFVKQQGTTFFSKIFTPAAKVDFRLKSGAKCIVLSLDGEMAILYEN</sequence>
<dbReference type="Proteomes" id="UP000019249">
    <property type="component" value="Unassembled WGS sequence"/>
</dbReference>
<dbReference type="EMBL" id="AODF01000001">
    <property type="protein sequence ID" value="EUJ33785.1"/>
    <property type="molecule type" value="Genomic_DNA"/>
</dbReference>
<evidence type="ECO:0000313" key="1">
    <source>
        <dbReference type="EMBL" id="EUJ33785.1"/>
    </source>
</evidence>
<name>A0ABN0RII6_9LIST</name>
<gene>
    <name evidence="1" type="ORF">MFLO_01095</name>
</gene>
<evidence type="ECO:0000313" key="2">
    <source>
        <dbReference type="Proteomes" id="UP000019249"/>
    </source>
</evidence>
<comment type="caution">
    <text evidence="1">The sequence shown here is derived from an EMBL/GenBank/DDBJ whole genome shotgun (WGS) entry which is preliminary data.</text>
</comment>
<keyword evidence="2" id="KW-1185">Reference proteome</keyword>
<organism evidence="1 2">
    <name type="scientific">Listeria floridensis FSL S10-1187</name>
    <dbReference type="NCBI Taxonomy" id="1265817"/>
    <lineage>
        <taxon>Bacteria</taxon>
        <taxon>Bacillati</taxon>
        <taxon>Bacillota</taxon>
        <taxon>Bacilli</taxon>
        <taxon>Bacillales</taxon>
        <taxon>Listeriaceae</taxon>
        <taxon>Listeria</taxon>
    </lineage>
</organism>
<reference evidence="1 2" key="1">
    <citation type="journal article" date="2014" name="Int. J. Syst. Evol. Microbiol.">
        <title>Listeria floridensis sp. nov., Listeria aquatica sp. nov., Listeria cornellensis sp. nov., Listeria riparia sp. nov. and Listeria grandensis sp. nov., from agricultural and natural environments.</title>
        <authorList>
            <person name="den Bakker H.C."/>
            <person name="Warchocki S."/>
            <person name="Wright E.M."/>
            <person name="Allred A.F."/>
            <person name="Ahlstrom C."/>
            <person name="Manuel C.S."/>
            <person name="Stasiewicz M.J."/>
            <person name="Burrell A."/>
            <person name="Roof S."/>
            <person name="Strawn L."/>
            <person name="Fortes E.D."/>
            <person name="Nightingale K.K."/>
            <person name="Kephart D."/>
            <person name="Wiedmann M."/>
        </authorList>
    </citation>
    <scope>NUCLEOTIDE SEQUENCE [LARGE SCALE GENOMIC DNA]</scope>
    <source>
        <strain evidence="1 2">FSL S10-1187</strain>
    </source>
</reference>
<proteinExistence type="predicted"/>
<dbReference type="RefSeq" id="WP_036095692.1">
    <property type="nucleotide sequence ID" value="NZ_AODF01000001.1"/>
</dbReference>
<accession>A0ABN0RII6</accession>
<protein>
    <submittedName>
        <fullName evidence="1">Uncharacterized protein</fullName>
    </submittedName>
</protein>